<evidence type="ECO:0000313" key="8">
    <source>
        <dbReference type="EMBL" id="KAL1131558.1"/>
    </source>
</evidence>
<evidence type="ECO:0000256" key="3">
    <source>
        <dbReference type="ARBA" id="ARBA00022574"/>
    </source>
</evidence>
<keyword evidence="5" id="KW-0539">Nucleus</keyword>
<evidence type="ECO:0000256" key="1">
    <source>
        <dbReference type="ARBA" id="ARBA00004604"/>
    </source>
</evidence>
<evidence type="ECO:0000256" key="2">
    <source>
        <dbReference type="ARBA" id="ARBA00022552"/>
    </source>
</evidence>
<keyword evidence="9" id="KW-1185">Reference proteome</keyword>
<gene>
    <name evidence="8" type="ORF">AAG570_011175</name>
</gene>
<keyword evidence="3 6" id="KW-0853">WD repeat</keyword>
<dbReference type="PROSITE" id="PS50294">
    <property type="entry name" value="WD_REPEATS_REGION"/>
    <property type="match status" value="1"/>
</dbReference>
<dbReference type="PANTHER" id="PTHR14085">
    <property type="entry name" value="WD-REPEAT PROTEIN BING4"/>
    <property type="match status" value="1"/>
</dbReference>
<proteinExistence type="predicted"/>
<dbReference type="InterPro" id="IPR015943">
    <property type="entry name" value="WD40/YVTN_repeat-like_dom_sf"/>
</dbReference>
<dbReference type="EMBL" id="JBFDAA010000006">
    <property type="protein sequence ID" value="KAL1131558.1"/>
    <property type="molecule type" value="Genomic_DNA"/>
</dbReference>
<dbReference type="Pfam" id="PF00400">
    <property type="entry name" value="WD40"/>
    <property type="match status" value="1"/>
</dbReference>
<dbReference type="SUPFAM" id="SSF50978">
    <property type="entry name" value="WD40 repeat-like"/>
    <property type="match status" value="1"/>
</dbReference>
<dbReference type="InterPro" id="IPR040315">
    <property type="entry name" value="WDR46/Utp7"/>
</dbReference>
<keyword evidence="4" id="KW-0677">Repeat</keyword>
<comment type="caution">
    <text evidence="8">The sequence shown here is derived from an EMBL/GenBank/DDBJ whole genome shotgun (WGS) entry which is preliminary data.</text>
</comment>
<evidence type="ECO:0000313" key="9">
    <source>
        <dbReference type="Proteomes" id="UP001558652"/>
    </source>
</evidence>
<accession>A0ABD0Z644</accession>
<comment type="subcellular location">
    <subcellularLocation>
        <location evidence="1">Nucleus</location>
        <location evidence="1">Nucleolus</location>
    </subcellularLocation>
</comment>
<dbReference type="PROSITE" id="PS00678">
    <property type="entry name" value="WD_REPEATS_1"/>
    <property type="match status" value="1"/>
</dbReference>
<reference evidence="8 9" key="1">
    <citation type="submission" date="2024-07" db="EMBL/GenBank/DDBJ databases">
        <title>Chromosome-level genome assembly of the water stick insect Ranatra chinensis (Heteroptera: Nepidae).</title>
        <authorList>
            <person name="Liu X."/>
        </authorList>
    </citation>
    <scope>NUCLEOTIDE SEQUENCE [LARGE SCALE GENOMIC DNA]</scope>
    <source>
        <strain evidence="8">Cailab_2021Rc</strain>
        <tissue evidence="8">Muscle</tissue>
    </source>
</reference>
<evidence type="ECO:0000259" key="7">
    <source>
        <dbReference type="SMART" id="SM01033"/>
    </source>
</evidence>
<sequence>MNEVKKKRGGIPAEKLAKYSKGEGLNAKNIKNLIHRKRIIRKEQKVAFAEKIAARAEVLLTEEAGFLVPEKGEATNRVKQSDIKNIVDITSAAKCFELDLNFGPYRLDYSRNGRYLLLGGRRGHVAAIDWITKRLMCEINVMEAVYDIQWLHIETMYAVAQKEWVFMYDNKGVELHCVKALNRVLQMTYLPYHFLLATSNEQGWLSWLDISIGKLVNSFSTYKGRLSTLTHNPYNAVLCVGHPTGVVTMWSPNVKRPLAQIMCHKTPVQGIAVDHTGKYMATSSVDRNLRIWDVREMSGPVQTYKFRDSPIDLSFSQRGLLAAAFHGNVEIFKDCHLKTVADSYMKHKLTRTIHNLEFCPYEDVLGVATGCGFTSMLVPGAGEPNYDAYESNPMQTKRQRQESEVKSLLEKIQPEMITLDPNIIVEVDLPTLKDKVEAKKKALVSVIH</sequence>
<keyword evidence="2" id="KW-0698">rRNA processing</keyword>
<dbReference type="PANTHER" id="PTHR14085:SF3">
    <property type="entry name" value="WD REPEAT-CONTAINING PROTEIN 46"/>
    <property type="match status" value="1"/>
</dbReference>
<dbReference type="SMART" id="SM00320">
    <property type="entry name" value="WD40"/>
    <property type="match status" value="3"/>
</dbReference>
<dbReference type="Pfam" id="PF08149">
    <property type="entry name" value="BING4CT"/>
    <property type="match status" value="1"/>
</dbReference>
<dbReference type="PROSITE" id="PS50082">
    <property type="entry name" value="WD_REPEATS_2"/>
    <property type="match status" value="1"/>
</dbReference>
<evidence type="ECO:0000256" key="4">
    <source>
        <dbReference type="ARBA" id="ARBA00022737"/>
    </source>
</evidence>
<feature type="domain" description="BING4 C-terminal" evidence="7">
    <location>
        <begin position="343"/>
        <end position="421"/>
    </location>
</feature>
<organism evidence="8 9">
    <name type="scientific">Ranatra chinensis</name>
    <dbReference type="NCBI Taxonomy" id="642074"/>
    <lineage>
        <taxon>Eukaryota</taxon>
        <taxon>Metazoa</taxon>
        <taxon>Ecdysozoa</taxon>
        <taxon>Arthropoda</taxon>
        <taxon>Hexapoda</taxon>
        <taxon>Insecta</taxon>
        <taxon>Pterygota</taxon>
        <taxon>Neoptera</taxon>
        <taxon>Paraneoptera</taxon>
        <taxon>Hemiptera</taxon>
        <taxon>Heteroptera</taxon>
        <taxon>Panheteroptera</taxon>
        <taxon>Nepomorpha</taxon>
        <taxon>Nepidae</taxon>
        <taxon>Ranatrinae</taxon>
        <taxon>Ranatra</taxon>
    </lineage>
</organism>
<dbReference type="AlphaFoldDB" id="A0ABD0Z644"/>
<dbReference type="Proteomes" id="UP001558652">
    <property type="component" value="Unassembled WGS sequence"/>
</dbReference>
<dbReference type="Gene3D" id="2.130.10.10">
    <property type="entry name" value="YVTN repeat-like/Quinoprotein amine dehydrogenase"/>
    <property type="match status" value="1"/>
</dbReference>
<evidence type="ECO:0000256" key="5">
    <source>
        <dbReference type="ARBA" id="ARBA00023242"/>
    </source>
</evidence>
<evidence type="ECO:0000256" key="6">
    <source>
        <dbReference type="PROSITE-ProRule" id="PRU00221"/>
    </source>
</evidence>
<name>A0ABD0Z644_9HEMI</name>
<dbReference type="InterPro" id="IPR019775">
    <property type="entry name" value="WD40_repeat_CS"/>
</dbReference>
<dbReference type="InterPro" id="IPR012952">
    <property type="entry name" value="BING4_C_dom"/>
</dbReference>
<dbReference type="InterPro" id="IPR036322">
    <property type="entry name" value="WD40_repeat_dom_sf"/>
</dbReference>
<dbReference type="GO" id="GO:0005730">
    <property type="term" value="C:nucleolus"/>
    <property type="evidence" value="ECO:0007669"/>
    <property type="project" value="UniProtKB-SubCell"/>
</dbReference>
<dbReference type="GO" id="GO:0006364">
    <property type="term" value="P:rRNA processing"/>
    <property type="evidence" value="ECO:0007669"/>
    <property type="project" value="UniProtKB-KW"/>
</dbReference>
<dbReference type="SMART" id="SM01033">
    <property type="entry name" value="BING4CT"/>
    <property type="match status" value="1"/>
</dbReference>
<protein>
    <recommendedName>
        <fullName evidence="7">BING4 C-terminal domain-containing protein</fullName>
    </recommendedName>
</protein>
<dbReference type="FunFam" id="2.130.10.10:FF:000378">
    <property type="entry name" value="U3 small nucleolar RNA-associated protein 7"/>
    <property type="match status" value="1"/>
</dbReference>
<feature type="repeat" description="WD" evidence="6">
    <location>
        <begin position="261"/>
        <end position="295"/>
    </location>
</feature>
<dbReference type="InterPro" id="IPR001680">
    <property type="entry name" value="WD40_rpt"/>
</dbReference>